<reference evidence="3" key="1">
    <citation type="journal article" date="2019" name="Int. J. Syst. Evol. Microbiol.">
        <title>The Global Catalogue of Microorganisms (GCM) 10K type strain sequencing project: providing services to taxonomists for standard genome sequencing and annotation.</title>
        <authorList>
            <consortium name="The Broad Institute Genomics Platform"/>
            <consortium name="The Broad Institute Genome Sequencing Center for Infectious Disease"/>
            <person name="Wu L."/>
            <person name="Ma J."/>
        </authorList>
    </citation>
    <scope>NUCLEOTIDE SEQUENCE [LARGE SCALE GENOMIC DNA]</scope>
    <source>
        <strain evidence="3">JCM 17017</strain>
    </source>
</reference>
<evidence type="ECO:0000313" key="3">
    <source>
        <dbReference type="Proteomes" id="UP001501624"/>
    </source>
</evidence>
<name>A0ABP7IIH2_9PSEU</name>
<gene>
    <name evidence="2" type="ORF">GCM10022380_42430</name>
</gene>
<dbReference type="Proteomes" id="UP001501624">
    <property type="component" value="Unassembled WGS sequence"/>
</dbReference>
<feature type="transmembrane region" description="Helical" evidence="1">
    <location>
        <begin position="73"/>
        <end position="93"/>
    </location>
</feature>
<accession>A0ABP7IIH2</accession>
<dbReference type="EMBL" id="BAABCM010000005">
    <property type="protein sequence ID" value="GAA3819179.1"/>
    <property type="molecule type" value="Genomic_DNA"/>
</dbReference>
<organism evidence="2 3">
    <name type="scientific">Amycolatopsis tucumanensis</name>
    <dbReference type="NCBI Taxonomy" id="401106"/>
    <lineage>
        <taxon>Bacteria</taxon>
        <taxon>Bacillati</taxon>
        <taxon>Actinomycetota</taxon>
        <taxon>Actinomycetes</taxon>
        <taxon>Pseudonocardiales</taxon>
        <taxon>Pseudonocardiaceae</taxon>
        <taxon>Amycolatopsis</taxon>
    </lineage>
</organism>
<comment type="caution">
    <text evidence="2">The sequence shown here is derived from an EMBL/GenBank/DDBJ whole genome shotgun (WGS) entry which is preliminary data.</text>
</comment>
<evidence type="ECO:0000256" key="1">
    <source>
        <dbReference type="SAM" id="Phobius"/>
    </source>
</evidence>
<evidence type="ECO:0000313" key="2">
    <source>
        <dbReference type="EMBL" id="GAA3819179.1"/>
    </source>
</evidence>
<keyword evidence="1" id="KW-1133">Transmembrane helix</keyword>
<keyword evidence="1" id="KW-0812">Transmembrane</keyword>
<sequence>MPRQPRRPVHAPTLTIMVQPHTKAADPLAAALGNASLLGAGYLLLGRRRLAVLTGLVTIALVAVLALAVRTLWFEIVVLVWWAALAAHGWHLARRTERPARAGRQRLTGLAVALPVLLAVGLLRFDAARIEGDAIEAHGRGDCPGVLAALDGLWAGHAVADAPLTARTGDTVRACRLLLAAEAQLGKALGGDPANLERAFATLADVRAIPGQDQRIREVLDRFTGRLPVPDPCGTAAITDWLRQGARGPVLDHAAGVVPRVAPAALAGCADRLMAADDWPRARDRYQQILDQYPGHELTARAGDGVTRATQAIELANVRDLLEVSYPGAEPEYCDHPAPYSGAAPYGDGPNRALIFGDDEHLGRFPAEWRAGGPADAVAVICAGTTDYGAEVRSCPYESGLSLYGYQDVSFRKIAIPVRVYEVKTGRLVTDTRVEIGGASCPPVLHYTTYVDLAVDIPPSQVYVTPSDADVRAAFQPLIDP</sequence>
<proteinExistence type="predicted"/>
<protein>
    <submittedName>
        <fullName evidence="2">Uncharacterized protein</fullName>
    </submittedName>
</protein>
<feature type="transmembrane region" description="Helical" evidence="1">
    <location>
        <begin position="50"/>
        <end position="67"/>
    </location>
</feature>
<keyword evidence="3" id="KW-1185">Reference proteome</keyword>
<feature type="transmembrane region" description="Helical" evidence="1">
    <location>
        <begin position="105"/>
        <end position="125"/>
    </location>
</feature>
<keyword evidence="1" id="KW-0472">Membrane</keyword>